<dbReference type="PANTHER" id="PTHR14296">
    <property type="entry name" value="REMODELING AND SPACING FACTOR 1"/>
    <property type="match status" value="1"/>
</dbReference>
<feature type="compositionally biased region" description="Basic and acidic residues" evidence="6">
    <location>
        <begin position="913"/>
        <end position="937"/>
    </location>
</feature>
<dbReference type="InParanoid" id="E0VKT0"/>
<feature type="compositionally biased region" description="Acidic residues" evidence="6">
    <location>
        <begin position="1717"/>
        <end position="1751"/>
    </location>
</feature>
<dbReference type="EnsemblMetazoa" id="PHUM269000-RA">
    <property type="protein sequence ID" value="PHUM269000-PA"/>
    <property type="gene ID" value="PHUM269000"/>
</dbReference>
<dbReference type="InterPro" id="IPR011011">
    <property type="entry name" value="Znf_FYVE_PHD"/>
</dbReference>
<feature type="compositionally biased region" description="Basic and acidic residues" evidence="6">
    <location>
        <begin position="1360"/>
        <end position="1372"/>
    </location>
</feature>
<dbReference type="VEuPathDB" id="VectorBase:PHUM269000"/>
<organism>
    <name type="scientific">Pediculus humanus subsp. corporis</name>
    <name type="common">Body louse</name>
    <dbReference type="NCBI Taxonomy" id="121224"/>
    <lineage>
        <taxon>Eukaryota</taxon>
        <taxon>Metazoa</taxon>
        <taxon>Ecdysozoa</taxon>
        <taxon>Arthropoda</taxon>
        <taxon>Hexapoda</taxon>
        <taxon>Insecta</taxon>
        <taxon>Pterygota</taxon>
        <taxon>Neoptera</taxon>
        <taxon>Paraneoptera</taxon>
        <taxon>Psocodea</taxon>
        <taxon>Troctomorpha</taxon>
        <taxon>Phthiraptera</taxon>
        <taxon>Anoplura</taxon>
        <taxon>Pediculidae</taxon>
        <taxon>Pediculus</taxon>
    </lineage>
</organism>
<dbReference type="Gene3D" id="2.30.30.1150">
    <property type="match status" value="1"/>
</dbReference>
<dbReference type="PROSITE" id="PS50016">
    <property type="entry name" value="ZF_PHD_2"/>
    <property type="match status" value="1"/>
</dbReference>
<keyword evidence="3" id="KW-0862">Zinc</keyword>
<dbReference type="FunCoup" id="E0VKT0">
    <property type="interactions" value="441"/>
</dbReference>
<dbReference type="HOGENOM" id="CLU_229672_0_0_1"/>
<feature type="compositionally biased region" description="Basic and acidic residues" evidence="6">
    <location>
        <begin position="290"/>
        <end position="308"/>
    </location>
</feature>
<feature type="compositionally biased region" description="Basic and acidic residues" evidence="6">
    <location>
        <begin position="967"/>
        <end position="994"/>
    </location>
</feature>
<dbReference type="EMBL" id="AAZO01003106">
    <property type="status" value="NOT_ANNOTATED_CDS"/>
    <property type="molecule type" value="Genomic_DNA"/>
</dbReference>
<feature type="compositionally biased region" description="Basic residues" evidence="6">
    <location>
        <begin position="1178"/>
        <end position="1187"/>
    </location>
</feature>
<gene>
    <name evidence="9" type="primary">8235607</name>
    <name evidence="8" type="ORF">Phum_PHUM269000</name>
</gene>
<dbReference type="eggNOG" id="ENOG502QW8S">
    <property type="taxonomic scope" value="Eukaryota"/>
</dbReference>
<feature type="region of interest" description="Disordered" evidence="6">
    <location>
        <begin position="242"/>
        <end position="312"/>
    </location>
</feature>
<protein>
    <submittedName>
        <fullName evidence="8">Hepatitis B virus X associated protein, hbxa, putative</fullName>
    </submittedName>
</protein>
<evidence type="ECO:0000256" key="4">
    <source>
        <dbReference type="PROSITE-ProRule" id="PRU00146"/>
    </source>
</evidence>
<reference evidence="9" key="3">
    <citation type="submission" date="2021-02" db="UniProtKB">
        <authorList>
            <consortium name="EnsemblMetazoa"/>
        </authorList>
    </citation>
    <scope>IDENTIFICATION</scope>
    <source>
        <strain evidence="9">USDA</strain>
    </source>
</reference>
<proteinExistence type="predicted"/>
<evidence type="ECO:0000259" key="7">
    <source>
        <dbReference type="PROSITE" id="PS50016"/>
    </source>
</evidence>
<feature type="compositionally biased region" description="Acidic residues" evidence="6">
    <location>
        <begin position="1149"/>
        <end position="1159"/>
    </location>
</feature>
<feature type="compositionally biased region" description="Basic and acidic residues" evidence="6">
    <location>
        <begin position="699"/>
        <end position="733"/>
    </location>
</feature>
<evidence type="ECO:0000256" key="2">
    <source>
        <dbReference type="ARBA" id="ARBA00022771"/>
    </source>
</evidence>
<feature type="compositionally biased region" description="Basic and acidic residues" evidence="6">
    <location>
        <begin position="823"/>
        <end position="834"/>
    </location>
</feature>
<feature type="region of interest" description="Disordered" evidence="6">
    <location>
        <begin position="697"/>
        <end position="787"/>
    </location>
</feature>
<feature type="region of interest" description="Disordered" evidence="6">
    <location>
        <begin position="2108"/>
        <end position="2128"/>
    </location>
</feature>
<feature type="compositionally biased region" description="Basic and acidic residues" evidence="6">
    <location>
        <begin position="1468"/>
        <end position="1479"/>
    </location>
</feature>
<dbReference type="GO" id="GO:0008270">
    <property type="term" value="F:zinc ion binding"/>
    <property type="evidence" value="ECO:0007669"/>
    <property type="project" value="UniProtKB-KW"/>
</dbReference>
<dbReference type="OMA" id="ACNKGYH"/>
<feature type="compositionally biased region" description="Basic and acidic residues" evidence="6">
    <location>
        <begin position="883"/>
        <end position="906"/>
    </location>
</feature>
<feature type="region of interest" description="Disordered" evidence="6">
    <location>
        <begin position="1127"/>
        <end position="1254"/>
    </location>
</feature>
<feature type="coiled-coil region" evidence="5">
    <location>
        <begin position="1785"/>
        <end position="1812"/>
    </location>
</feature>
<feature type="compositionally biased region" description="Basic and acidic residues" evidence="6">
    <location>
        <begin position="1224"/>
        <end position="1233"/>
    </location>
</feature>
<dbReference type="PANTHER" id="PTHR14296:SF16">
    <property type="entry name" value="REMODELING AND SPACING FACTOR 1"/>
    <property type="match status" value="1"/>
</dbReference>
<feature type="compositionally biased region" description="Low complexity" evidence="6">
    <location>
        <begin position="1373"/>
        <end position="1387"/>
    </location>
</feature>
<keyword evidence="5" id="KW-0175">Coiled coil</keyword>
<dbReference type="SMART" id="SM00249">
    <property type="entry name" value="PHD"/>
    <property type="match status" value="1"/>
</dbReference>
<feature type="region of interest" description="Disordered" evidence="6">
    <location>
        <begin position="823"/>
        <end position="1082"/>
    </location>
</feature>
<accession>E0VKT0</accession>
<dbReference type="EMBL" id="DS235250">
    <property type="protein sequence ID" value="EEB13986.1"/>
    <property type="molecule type" value="Genomic_DNA"/>
</dbReference>
<dbReference type="InterPro" id="IPR019787">
    <property type="entry name" value="Znf_PHD-finger"/>
</dbReference>
<dbReference type="InterPro" id="IPR028938">
    <property type="entry name" value="Rsf1-like"/>
</dbReference>
<name>E0VKT0_PEDHC</name>
<dbReference type="InterPro" id="IPR001965">
    <property type="entry name" value="Znf_PHD"/>
</dbReference>
<feature type="compositionally biased region" description="Polar residues" evidence="6">
    <location>
        <begin position="254"/>
        <end position="265"/>
    </location>
</feature>
<evidence type="ECO:0000313" key="8">
    <source>
        <dbReference type="EMBL" id="EEB13986.1"/>
    </source>
</evidence>
<dbReference type="STRING" id="121224.E0VKT0"/>
<feature type="compositionally biased region" description="Basic and acidic residues" evidence="6">
    <location>
        <begin position="358"/>
        <end position="367"/>
    </location>
</feature>
<dbReference type="Pfam" id="PF00628">
    <property type="entry name" value="PHD"/>
    <property type="match status" value="1"/>
</dbReference>
<feature type="compositionally biased region" description="Basic residues" evidence="6">
    <location>
        <begin position="1020"/>
        <end position="1037"/>
    </location>
</feature>
<dbReference type="InterPro" id="IPR019786">
    <property type="entry name" value="Zinc_finger_PHD-type_CS"/>
</dbReference>
<feature type="region of interest" description="Disordered" evidence="6">
    <location>
        <begin position="451"/>
        <end position="488"/>
    </location>
</feature>
<dbReference type="GO" id="GO:0031213">
    <property type="term" value="C:RSF complex"/>
    <property type="evidence" value="ECO:0007669"/>
    <property type="project" value="InterPro"/>
</dbReference>
<feature type="compositionally biased region" description="Low complexity" evidence="6">
    <location>
        <begin position="402"/>
        <end position="424"/>
    </location>
</feature>
<dbReference type="GeneID" id="8235607"/>
<feature type="compositionally biased region" description="Basic and acidic residues" evidence="6">
    <location>
        <begin position="1532"/>
        <end position="1541"/>
    </location>
</feature>
<feature type="region of interest" description="Disordered" evidence="6">
    <location>
        <begin position="1450"/>
        <end position="1758"/>
    </location>
</feature>
<dbReference type="OrthoDB" id="10055895at2759"/>
<evidence type="ECO:0000256" key="3">
    <source>
        <dbReference type="ARBA" id="ARBA00022833"/>
    </source>
</evidence>
<feature type="compositionally biased region" description="Polar residues" evidence="6">
    <location>
        <begin position="454"/>
        <end position="488"/>
    </location>
</feature>
<dbReference type="CTD" id="8235607"/>
<evidence type="ECO:0000256" key="1">
    <source>
        <dbReference type="ARBA" id="ARBA00022723"/>
    </source>
</evidence>
<keyword evidence="2 4" id="KW-0863">Zinc-finger</keyword>
<feature type="region of interest" description="Disordered" evidence="6">
    <location>
        <begin position="401"/>
        <end position="438"/>
    </location>
</feature>
<feature type="compositionally biased region" description="Polar residues" evidence="6">
    <location>
        <begin position="835"/>
        <end position="852"/>
    </location>
</feature>
<dbReference type="KEGG" id="phu:Phum_PHUM269000"/>
<feature type="compositionally biased region" description="Polar residues" evidence="6">
    <location>
        <begin position="273"/>
        <end position="289"/>
    </location>
</feature>
<evidence type="ECO:0000313" key="10">
    <source>
        <dbReference type="Proteomes" id="UP000009046"/>
    </source>
</evidence>
<feature type="domain" description="PHD-type" evidence="7">
    <location>
        <begin position="1266"/>
        <end position="1316"/>
    </location>
</feature>
<feature type="compositionally biased region" description="Basic and acidic residues" evidence="6">
    <location>
        <begin position="1653"/>
        <end position="1665"/>
    </location>
</feature>
<feature type="compositionally biased region" description="Basic residues" evidence="6">
    <location>
        <begin position="1131"/>
        <end position="1143"/>
    </location>
</feature>
<feature type="compositionally biased region" description="Basic and acidic residues" evidence="6">
    <location>
        <begin position="1040"/>
        <end position="1060"/>
    </location>
</feature>
<sequence length="2351" mass="266800">MKMASLSQASCTSDPNFAVICAFLERFAKYCGITYPSFTDLQEMLENVEQVPQELVDLHIKLLRKARKTVFIEKWEKALVKFCNSYSSQDGWEIENFGYKKSKLEVKLRVLKMLLEGQFDLNSKFKATINTLESDNLRSKALGRDKQGRIYWLQLDLTSNIRIYREDVDNENWSLIAQDRISLVNLIQELSGNEPKVNSDVICNKSDSLCADNSYVDTGQSDCDITQISKINNENVNSQIEKNKLSESEDDPLQSDSTKCKGSNSEAEDKSTIETNSVIQNTNVSIEESSQGKEENGEKSPEKMECSEQKMSSVGEVIEEPVMYIAGDGCGAECQTGNPTKDNENEKETDNITTENKSFIEKSKKISNDVPEGSKTVVSDVEKTKSAPILWSIETICGVKNSGGSSSSSSSCSGGNSSESVNVNDKQDNLEEKSKQKTYSSFSIDSVLEKKDVNSNNNPSTSSYVIDYSTGSIKDSPQNSIESGNKANQNMQCFPEGVEHIVKNKPTSNLFPTSCSTVQSTHYMVPNVTSPKLEHSRTFIKTEFEEKNNFIQCNKSVSNESIIAEESIEIKSNNNQKKTGKDLNEHEIKEEKNDLIDSTSIQTCKNEEVHEIKNEVSHCNDSQKIEEMVNIKKDSIESSTKDMSKVNSVEVSVNEISDSKTLSNSEIKSHEYEKNQKTICDKEKNCENVENQKLNSSTFEEKDVKSDHDLPMEKVERKDVLSNDSDTNCKSETENLSFSKECENNKNNTSHVETLEETPSNQKETEKLTEKQNNTTKPSDTHDNLKENFENCNDFKEKSDIDIKILKKENEFEENEVDNEKALNKIKEKEKNEEFATSNTGESEVSIENNTVIEDLTTTTTSKNTCLEEKSYLEEQSPVKVQFVKEEQSENISEHNKDNSEHENLEKNQTYSEETKIKTDETDTEKLKEEPDTHEELSSIPKNIENEKESDNSVNCENDESNINNEKNTKKECNEEDVSIEKNDSDDDNNSKEEENTETNENTIGSQSNDVDVEKQKQTSTRKGKKLWRKRRKRKSKCNANDKVKSKTDEDTNEDSEKNSMKKKGRPKKNELTTGSGSHRIPAREIKLLGITNMDFEFPSIRQSRRIAQIKLKEEAERKRMEALQMEALKSKKKDFKTSKKKSTKYEDVDSNDDDDDEEDKNKSEDSDTQSFKEIKSQKSKKNKKKDKLVFDELNPWLSSSGSSSAADEEEEDIEEEQHDDDELVFKSDHEFSPESDVEDPDYQPIKRARTAKVEESKDEFGKYDDTSCENCGNNDHPEWILLCDKCDKGWHASCLRPTLMIIPEGDWFCPPCEHSFLVNKLEESLVQYDRCQKQRENEELRKKRLAFVGISLDNVLPPKVEKKENEDKKSESGSCSSTESDASPSESESDEPVYKLRERRSNLTSYRYNEYDELIKSAIKDEMDAVREAGNISKGKDISNIVQIEENKKNEEISQDVESSATACDVDEQHVNVGKKMDEVEEKIEDSEPEENTNNSDDNHSEILSKKKSKKKLKKSNVMSLDFTSEEEDHNSDSDFKGESSEEESEYSLSVDSESSEYNKSRKRDGPLRRSARARVSRYDRDFINDDDSEDSSPKRKKTRREWDSTESSDSDSSWGRRKQKRSHNNSINKSKKNEKKKDSKRRRLYSLDSENEIKVDYSDEKTVFARRTRGKKINYQEMTGTDSDDDTKSRKTKTSRLIESDDDFIAENEKHEGSQEEESEEEMESDVEDEENMREDNSENQDENQDENQEQNQTENEYKKNIIKIIEEKNWMIPNWNENIKKIMLNEEQLHALSEEFEQLKNEEMNILKKILESGEIPINEINLALKKVKEEKYSNESFINKMDIRKTSQNVQPFLAPDNERLKQTIEKDKFQESEKVITSGFTGLSSQIFDASHNEKNSLPTSKELSKNTSEIHLTEKSHDFEGKSVDLSGGELLSKSYLADVKQRGSKSSSDISLTNYLNEPNLHSSQSLVSPFKSSDPLLRSSLKIGNVNLNLNSQKEIISDNPSVIRGDFQNKRLNSDATRFTEPTANKLPNYCPLIPATVTGLSNIDAEKESRQKQPCGISDIKAKKKIDNSSQLEKNKLVSKDAAPLSVQSENIFSQAKSNLESSSSLKKQRGRGGKKYVETESRIQEKGGNIVAGHASNQYPSQNFLTEEGSVISRLLNNVQSSQNFSANETLPFSAHNHSFSHFPSSQYLAALKFRLPTAEGNVFHMSRSHDPSPSGGGAISISNPVSETKPSLPINIKSSALPVMNPKFISEPVPKPILSVETPAPQSDLHFTHFYENFSQNNLSNESSSFHNPSFPDTAVDSVQAPSVVNSKQFENETGGEFGGLASYFASQREDDLDS</sequence>
<feature type="region of interest" description="Disordered" evidence="6">
    <location>
        <begin position="332"/>
        <end position="384"/>
    </location>
</feature>
<feature type="compositionally biased region" description="Basic and acidic residues" evidence="6">
    <location>
        <begin position="1160"/>
        <end position="1177"/>
    </location>
</feature>
<evidence type="ECO:0000313" key="9">
    <source>
        <dbReference type="EnsemblMetazoa" id="PHUM269000-PA"/>
    </source>
</evidence>
<feature type="compositionally biased region" description="Acidic residues" evidence="6">
    <location>
        <begin position="1207"/>
        <end position="1223"/>
    </location>
</feature>
<keyword evidence="10" id="KW-1185">Reference proteome</keyword>
<feature type="compositionally biased region" description="Basic residues" evidence="6">
    <location>
        <begin position="1507"/>
        <end position="1516"/>
    </location>
</feature>
<feature type="compositionally biased region" description="Basic and acidic residues" evidence="6">
    <location>
        <begin position="341"/>
        <end position="350"/>
    </location>
</feature>
<feature type="compositionally biased region" description="Acidic residues" evidence="6">
    <location>
        <begin position="1480"/>
        <end position="1492"/>
    </location>
</feature>
<dbReference type="RefSeq" id="XP_002426724.1">
    <property type="nucleotide sequence ID" value="XM_002426679.1"/>
</dbReference>
<dbReference type="Proteomes" id="UP000009046">
    <property type="component" value="Unassembled WGS sequence"/>
</dbReference>
<dbReference type="GO" id="GO:0042393">
    <property type="term" value="F:histone binding"/>
    <property type="evidence" value="ECO:0007669"/>
    <property type="project" value="TreeGrafter"/>
</dbReference>
<feature type="compositionally biased region" description="Basic residues" evidence="6">
    <location>
        <begin position="1617"/>
        <end position="1646"/>
    </location>
</feature>
<dbReference type="SUPFAM" id="SSF57903">
    <property type="entry name" value="FYVE/PHD zinc finger"/>
    <property type="match status" value="1"/>
</dbReference>
<reference evidence="8" key="1">
    <citation type="submission" date="2007-04" db="EMBL/GenBank/DDBJ databases">
        <title>Annotation of Pediculus humanus corporis strain USDA.</title>
        <authorList>
            <person name="Kirkness E."/>
            <person name="Hannick L."/>
            <person name="Hass B."/>
            <person name="Bruggner R."/>
            <person name="Lawson D."/>
            <person name="Bidwell S."/>
            <person name="Joardar V."/>
            <person name="Caler E."/>
            <person name="Walenz B."/>
            <person name="Inman J."/>
            <person name="Schobel S."/>
            <person name="Galinsky K."/>
            <person name="Amedeo P."/>
            <person name="Strausberg R."/>
        </authorList>
    </citation>
    <scope>NUCLEOTIDE SEQUENCE</scope>
    <source>
        <strain evidence="8">USDA</strain>
    </source>
</reference>
<evidence type="ECO:0000256" key="6">
    <source>
        <dbReference type="SAM" id="MobiDB-lite"/>
    </source>
</evidence>
<dbReference type="GO" id="GO:0045892">
    <property type="term" value="P:negative regulation of DNA-templated transcription"/>
    <property type="evidence" value="ECO:0007669"/>
    <property type="project" value="TreeGrafter"/>
</dbReference>
<dbReference type="PROSITE" id="PS01359">
    <property type="entry name" value="ZF_PHD_1"/>
    <property type="match status" value="1"/>
</dbReference>
<dbReference type="CDD" id="cd15543">
    <property type="entry name" value="PHD_RSF1"/>
    <property type="match status" value="1"/>
</dbReference>
<feature type="compositionally biased region" description="Polar residues" evidence="6">
    <location>
        <begin position="745"/>
        <end position="762"/>
    </location>
</feature>
<feature type="compositionally biased region" description="Basic and acidic residues" evidence="6">
    <location>
        <begin position="425"/>
        <end position="435"/>
    </location>
</feature>
<feature type="compositionally biased region" description="Basic and acidic residues" evidence="6">
    <location>
        <begin position="1558"/>
        <end position="1569"/>
    </location>
</feature>
<evidence type="ECO:0000256" key="5">
    <source>
        <dbReference type="SAM" id="Coils"/>
    </source>
</evidence>
<keyword evidence="1" id="KW-0479">Metal-binding</keyword>
<reference evidence="8" key="2">
    <citation type="submission" date="2007-04" db="EMBL/GenBank/DDBJ databases">
        <title>The genome of the human body louse.</title>
        <authorList>
            <consortium name="The Human Body Louse Genome Consortium"/>
            <person name="Kirkness E."/>
            <person name="Walenz B."/>
            <person name="Hass B."/>
            <person name="Bruggner R."/>
            <person name="Strausberg R."/>
        </authorList>
    </citation>
    <scope>NUCLEOTIDE SEQUENCE</scope>
    <source>
        <strain evidence="8">USDA</strain>
    </source>
</reference>
<feature type="region of interest" description="Disordered" evidence="6">
    <location>
        <begin position="1359"/>
        <end position="1395"/>
    </location>
</feature>